<evidence type="ECO:0000313" key="2">
    <source>
        <dbReference type="Proteomes" id="UP000011064"/>
    </source>
</evidence>
<protein>
    <submittedName>
        <fullName evidence="1">Uncharacterized protein</fullName>
    </submittedName>
</protein>
<dbReference type="PANTHER" id="PTHR34315">
    <property type="match status" value="1"/>
</dbReference>
<dbReference type="PANTHER" id="PTHR34315:SF2">
    <property type="entry name" value="ANCHORED DIOXYGENASE, PUTATIVE (AFU_ORTHOLOGUE AFUA_3G01800)-RELATED"/>
    <property type="match status" value="1"/>
</dbReference>
<evidence type="ECO:0000313" key="1">
    <source>
        <dbReference type="EMBL" id="ELR05219.1"/>
    </source>
</evidence>
<keyword evidence="2" id="KW-1185">Reference proteome</keyword>
<reference evidence="2" key="1">
    <citation type="submission" date="2010-09" db="EMBL/GenBank/DDBJ databases">
        <title>The genome sequence of Geomyces destructans 20631-21.</title>
        <authorList>
            <consortium name="The Broad Institute Genome Sequencing Platform"/>
            <person name="Cuomo C.A."/>
            <person name="Blehert D.S."/>
            <person name="Lorch J.M."/>
            <person name="Young S.K."/>
            <person name="Zeng Q."/>
            <person name="Gargeya S."/>
            <person name="Fitzgerald M."/>
            <person name="Haas B."/>
            <person name="Abouelleil A."/>
            <person name="Alvarado L."/>
            <person name="Arachchi H.M."/>
            <person name="Berlin A."/>
            <person name="Brown A."/>
            <person name="Chapman S.B."/>
            <person name="Chen Z."/>
            <person name="Dunbar C."/>
            <person name="Freedman E."/>
            <person name="Gearin G."/>
            <person name="Gellesch M."/>
            <person name="Goldberg J."/>
            <person name="Griggs A."/>
            <person name="Gujja S."/>
            <person name="Heiman D."/>
            <person name="Howarth C."/>
            <person name="Larson L."/>
            <person name="Lui A."/>
            <person name="MacDonald P.J.P."/>
            <person name="Montmayeur A."/>
            <person name="Murphy C."/>
            <person name="Neiman D."/>
            <person name="Pearson M."/>
            <person name="Priest M."/>
            <person name="Roberts A."/>
            <person name="Saif S."/>
            <person name="Shea T."/>
            <person name="Shenoy N."/>
            <person name="Sisk P."/>
            <person name="Stolte C."/>
            <person name="Sykes S."/>
            <person name="Wortman J."/>
            <person name="Nusbaum C."/>
            <person name="Birren B."/>
        </authorList>
    </citation>
    <scope>NUCLEOTIDE SEQUENCE [LARGE SCALE GENOMIC DNA]</scope>
    <source>
        <strain evidence="2">ATCC MYA-4855 / 20631-21</strain>
    </source>
</reference>
<organism evidence="1 2">
    <name type="scientific">Pseudogymnoascus destructans (strain ATCC MYA-4855 / 20631-21)</name>
    <name type="common">Bat white-nose syndrome fungus</name>
    <name type="synonym">Geomyces destructans</name>
    <dbReference type="NCBI Taxonomy" id="658429"/>
    <lineage>
        <taxon>Eukaryota</taxon>
        <taxon>Fungi</taxon>
        <taxon>Dikarya</taxon>
        <taxon>Ascomycota</taxon>
        <taxon>Pezizomycotina</taxon>
        <taxon>Leotiomycetes</taxon>
        <taxon>Thelebolales</taxon>
        <taxon>Thelebolaceae</taxon>
        <taxon>Pseudogymnoascus</taxon>
    </lineage>
</organism>
<name>L8FXE6_PSED2</name>
<dbReference type="SUPFAM" id="SSF49482">
    <property type="entry name" value="Aromatic compound dioxygenase"/>
    <property type="match status" value="1"/>
</dbReference>
<gene>
    <name evidence="1" type="ORF">GMDG_01657</name>
</gene>
<dbReference type="AlphaFoldDB" id="L8FXE6"/>
<dbReference type="VEuPathDB" id="FungiDB:GMDG_01657"/>
<dbReference type="GO" id="GO:0005506">
    <property type="term" value="F:iron ion binding"/>
    <property type="evidence" value="ECO:0007669"/>
    <property type="project" value="InterPro"/>
</dbReference>
<dbReference type="HOGENOM" id="CLU_1587220_0_0_1"/>
<dbReference type="InterPro" id="IPR015889">
    <property type="entry name" value="Intradiol_dOase_core"/>
</dbReference>
<dbReference type="OrthoDB" id="121380at2759"/>
<dbReference type="Gene3D" id="2.60.130.10">
    <property type="entry name" value="Aromatic compound dioxygenase"/>
    <property type="match status" value="1"/>
</dbReference>
<dbReference type="STRING" id="658429.L8FXE6"/>
<dbReference type="GO" id="GO:0016702">
    <property type="term" value="F:oxidoreductase activity, acting on single donors with incorporation of molecular oxygen, incorporation of two atoms of oxygen"/>
    <property type="evidence" value="ECO:0007669"/>
    <property type="project" value="InterPro"/>
</dbReference>
<dbReference type="Proteomes" id="UP000011064">
    <property type="component" value="Unassembled WGS sequence"/>
</dbReference>
<accession>L8FXE6</accession>
<proteinExistence type="predicted"/>
<dbReference type="EMBL" id="GL573189">
    <property type="protein sequence ID" value="ELR05219.1"/>
    <property type="molecule type" value="Genomic_DNA"/>
</dbReference>
<sequence>MLMPMQALGAPDFNWLYIWKKFGDRVDDDCLALAHPDHKDPVLLRRALGEQAFHTKNGARSLQACSGSAASIELQKQAALRRAATAQRLREERGLTGIFGTTSPCILTPKGATGPYFIAQELLRTNIAEDQPGVPIYLDWQFIDVSTCGPADLIVDTWSANSTKIYVK</sequence>
<dbReference type="InParanoid" id="L8FXE6"/>